<dbReference type="EMBL" id="KN848089">
    <property type="protein sequence ID" value="KIX94171.1"/>
    <property type="molecule type" value="Genomic_DNA"/>
</dbReference>
<dbReference type="GO" id="GO:0007131">
    <property type="term" value="P:reciprocal meiotic recombination"/>
    <property type="evidence" value="ECO:0007669"/>
    <property type="project" value="TreeGrafter"/>
</dbReference>
<evidence type="ECO:0000313" key="14">
    <source>
        <dbReference type="Proteomes" id="UP000053411"/>
    </source>
</evidence>
<dbReference type="GO" id="GO:0042138">
    <property type="term" value="P:meiotic DNA double-strand break formation"/>
    <property type="evidence" value="ECO:0007669"/>
    <property type="project" value="TreeGrafter"/>
</dbReference>
<dbReference type="InterPro" id="IPR036388">
    <property type="entry name" value="WH-like_DNA-bd_sf"/>
</dbReference>
<dbReference type="STRING" id="1442371.A0A0D2IAJ1"/>
<evidence type="ECO:0000313" key="13">
    <source>
        <dbReference type="EMBL" id="KIX94171.1"/>
    </source>
</evidence>
<feature type="active site" description="O-(5'-phospho-DNA)-tyrosine intermediate" evidence="10">
    <location>
        <position position="124"/>
    </location>
</feature>
<dbReference type="GO" id="GO:0005524">
    <property type="term" value="F:ATP binding"/>
    <property type="evidence" value="ECO:0007669"/>
    <property type="project" value="InterPro"/>
</dbReference>
<proteinExistence type="inferred from homology"/>
<keyword evidence="14" id="KW-1185">Reference proteome</keyword>
<dbReference type="InterPro" id="IPR002815">
    <property type="entry name" value="Spo11/TopoVI_A"/>
</dbReference>
<dbReference type="VEuPathDB" id="FungiDB:Z520_10197"/>
<evidence type="ECO:0000256" key="6">
    <source>
        <dbReference type="ARBA" id="ARBA00022842"/>
    </source>
</evidence>
<evidence type="ECO:0000256" key="1">
    <source>
        <dbReference type="ARBA" id="ARBA00000185"/>
    </source>
</evidence>
<comment type="catalytic activity">
    <reaction evidence="1 10">
        <text>ATP-dependent breakage, passage and rejoining of double-stranded DNA.</text>
        <dbReference type="EC" id="5.6.2.2"/>
    </reaction>
</comment>
<reference evidence="13 14" key="1">
    <citation type="submission" date="2015-01" db="EMBL/GenBank/DDBJ databases">
        <title>The Genome Sequence of Fonsecaea multimorphosa CBS 102226.</title>
        <authorList>
            <consortium name="The Broad Institute Genomics Platform"/>
            <person name="Cuomo C."/>
            <person name="de Hoog S."/>
            <person name="Gorbushina A."/>
            <person name="Stielow B."/>
            <person name="Teixiera M."/>
            <person name="Abouelleil A."/>
            <person name="Chapman S.B."/>
            <person name="Priest M."/>
            <person name="Young S.K."/>
            <person name="Wortman J."/>
            <person name="Nusbaum C."/>
            <person name="Birren B."/>
        </authorList>
    </citation>
    <scope>NUCLEOTIDE SEQUENCE [LARGE SCALE GENOMIC DNA]</scope>
    <source>
        <strain evidence="13 14">CBS 102226</strain>
    </source>
</reference>
<evidence type="ECO:0000256" key="10">
    <source>
        <dbReference type="PROSITE-ProRule" id="PRU01385"/>
    </source>
</evidence>
<evidence type="ECO:0000256" key="9">
    <source>
        <dbReference type="ARBA" id="ARBA00023235"/>
    </source>
</evidence>
<dbReference type="Pfam" id="PF21180">
    <property type="entry name" value="TOP6A-Spo11_Toprim"/>
    <property type="match status" value="1"/>
</dbReference>
<dbReference type="InterPro" id="IPR013049">
    <property type="entry name" value="Spo11/TopoVI_A_N"/>
</dbReference>
<accession>A0A0D2IAJ1</accession>
<evidence type="ECO:0000256" key="2">
    <source>
        <dbReference type="ARBA" id="ARBA00001946"/>
    </source>
</evidence>
<comment type="similarity">
    <text evidence="3 10">Belongs to the TOP6A family.</text>
</comment>
<keyword evidence="9 10" id="KW-0413">Isomerase</keyword>
<keyword evidence="8 10" id="KW-0238">DNA-binding</keyword>
<evidence type="ECO:0000256" key="7">
    <source>
        <dbReference type="ARBA" id="ARBA00023029"/>
    </source>
</evidence>
<keyword evidence="5" id="KW-0479">Metal-binding</keyword>
<dbReference type="GO" id="GO:0000228">
    <property type="term" value="C:nuclear chromosome"/>
    <property type="evidence" value="ECO:0007669"/>
    <property type="project" value="TreeGrafter"/>
</dbReference>
<dbReference type="PANTHER" id="PTHR10848:SF0">
    <property type="entry name" value="MEIOTIC RECOMBINATION PROTEIN SPO11"/>
    <property type="match status" value="1"/>
</dbReference>
<dbReference type="PROSITE" id="PS52041">
    <property type="entry name" value="TOPO_IIB"/>
    <property type="match status" value="1"/>
</dbReference>
<sequence>MESSQPSPFDRSPQSAGVTITAANQLVLDYIEATFNAIIQGIRQPSGHGKPVIALNRIVGVKPYFAEDDTTHLSWHIESREVKYHFPGQNKSEAWRFACVGRILREIYVAIKQGVTITKRDIYYHDVALFKNQEIVDRYVDDIAHTCQVTRRDLNVVASPKGLVAGLCDPRIGEQASVIQTICVNTPFTATGHINWILVIEKEATFNALTEREFHRNPTVGPGLLVTAKGYPDIATRNFLRQLLDHAPSSVPVFGLFDWDPDGVRILKCYLYGSRNLAQEHGCNIPEMRWVGLKAEDVVSNNDIGSPVLQLSKRDRVTAIGLLASQEWRDQAGTVLPGLQEAVTEIQRMLMLNRKAEIQSLDEGQGGLEDWLTGRLIQQLCCNT</sequence>
<protein>
    <recommendedName>
        <fullName evidence="4">DNA topoisomerase (ATP-hydrolyzing)</fullName>
        <ecNumber evidence="4">5.6.2.2</ecNumber>
    </recommendedName>
</protein>
<dbReference type="GO" id="GO:0000706">
    <property type="term" value="P:meiotic DNA double-strand break processing"/>
    <property type="evidence" value="ECO:0007669"/>
    <property type="project" value="TreeGrafter"/>
</dbReference>
<dbReference type="RefSeq" id="XP_016628294.1">
    <property type="nucleotide sequence ID" value="XM_016780691.1"/>
</dbReference>
<dbReference type="GO" id="GO:0046872">
    <property type="term" value="F:metal ion binding"/>
    <property type="evidence" value="ECO:0007669"/>
    <property type="project" value="UniProtKB-KW"/>
</dbReference>
<evidence type="ECO:0000259" key="11">
    <source>
        <dbReference type="Pfam" id="PF04406"/>
    </source>
</evidence>
<dbReference type="Proteomes" id="UP000053411">
    <property type="component" value="Unassembled WGS sequence"/>
</dbReference>
<dbReference type="Pfam" id="PF04406">
    <property type="entry name" value="TP6A_N"/>
    <property type="match status" value="1"/>
</dbReference>
<comment type="cofactor">
    <cofactor evidence="2">
        <name>Mg(2+)</name>
        <dbReference type="ChEBI" id="CHEBI:18420"/>
    </cofactor>
</comment>
<dbReference type="Gene3D" id="3.40.1360.10">
    <property type="match status" value="1"/>
</dbReference>
<dbReference type="SUPFAM" id="SSF56726">
    <property type="entry name" value="DNA topoisomerase IV, alpha subunit"/>
    <property type="match status" value="1"/>
</dbReference>
<gene>
    <name evidence="13" type="ORF">Z520_10197</name>
</gene>
<dbReference type="OrthoDB" id="5377392at2759"/>
<dbReference type="PANTHER" id="PTHR10848">
    <property type="entry name" value="MEIOTIC RECOMBINATION PROTEIN SPO11"/>
    <property type="match status" value="1"/>
</dbReference>
<dbReference type="AlphaFoldDB" id="A0A0D2IAJ1"/>
<evidence type="ECO:0000256" key="8">
    <source>
        <dbReference type="ARBA" id="ARBA00023125"/>
    </source>
</evidence>
<keyword evidence="6" id="KW-0460">Magnesium</keyword>
<dbReference type="EC" id="5.6.2.2" evidence="4"/>
<name>A0A0D2IAJ1_9EURO</name>
<dbReference type="CDD" id="cd00223">
    <property type="entry name" value="TOPRIM_TopoIIB_SPO"/>
    <property type="match status" value="1"/>
</dbReference>
<dbReference type="InterPro" id="IPR034136">
    <property type="entry name" value="TOPRIM_Topo6A/Spo11"/>
</dbReference>
<evidence type="ECO:0000259" key="12">
    <source>
        <dbReference type="Pfam" id="PF21180"/>
    </source>
</evidence>
<dbReference type="InterPro" id="IPR036078">
    <property type="entry name" value="Spo11/TopoVI_A_sf"/>
</dbReference>
<dbReference type="GO" id="GO:0003677">
    <property type="term" value="F:DNA binding"/>
    <property type="evidence" value="ECO:0007669"/>
    <property type="project" value="UniProtKB-UniRule"/>
</dbReference>
<dbReference type="Gene3D" id="1.10.10.10">
    <property type="entry name" value="Winged helix-like DNA-binding domain superfamily/Winged helix DNA-binding domain"/>
    <property type="match status" value="1"/>
</dbReference>
<evidence type="ECO:0000256" key="4">
    <source>
        <dbReference type="ARBA" id="ARBA00012895"/>
    </source>
</evidence>
<feature type="domain" description="Spo11/DNA topoisomerase VI subunit A N-terminal" evidence="11">
    <location>
        <begin position="95"/>
        <end position="156"/>
    </location>
</feature>
<dbReference type="PRINTS" id="PR01550">
    <property type="entry name" value="TOP6AFAMILY"/>
</dbReference>
<organism evidence="13 14">
    <name type="scientific">Fonsecaea multimorphosa CBS 102226</name>
    <dbReference type="NCBI Taxonomy" id="1442371"/>
    <lineage>
        <taxon>Eukaryota</taxon>
        <taxon>Fungi</taxon>
        <taxon>Dikarya</taxon>
        <taxon>Ascomycota</taxon>
        <taxon>Pezizomycotina</taxon>
        <taxon>Eurotiomycetes</taxon>
        <taxon>Chaetothyriomycetidae</taxon>
        <taxon>Chaetothyriales</taxon>
        <taxon>Herpotrichiellaceae</taxon>
        <taxon>Fonsecaea</taxon>
    </lineage>
</organism>
<dbReference type="GO" id="GO:0003918">
    <property type="term" value="F:DNA topoisomerase type II (double strand cut, ATP-hydrolyzing) activity"/>
    <property type="evidence" value="ECO:0007669"/>
    <property type="project" value="UniProtKB-UniRule"/>
</dbReference>
<dbReference type="GeneID" id="27715943"/>
<evidence type="ECO:0000256" key="3">
    <source>
        <dbReference type="ARBA" id="ARBA00006559"/>
    </source>
</evidence>
<evidence type="ECO:0000256" key="5">
    <source>
        <dbReference type="ARBA" id="ARBA00022723"/>
    </source>
</evidence>
<feature type="domain" description="Topoisomerase 6 subunit A/Spo11 TOPRIM" evidence="12">
    <location>
        <begin position="197"/>
        <end position="363"/>
    </location>
</feature>
<keyword evidence="7 10" id="KW-0799">Topoisomerase</keyword>